<dbReference type="Proteomes" id="UP001596106">
    <property type="component" value="Unassembled WGS sequence"/>
</dbReference>
<evidence type="ECO:0000313" key="1">
    <source>
        <dbReference type="EMBL" id="MFC5413187.1"/>
    </source>
</evidence>
<protein>
    <recommendedName>
        <fullName evidence="3">Flagellar motor switch protein FliN-like C-terminal domain-containing protein</fullName>
    </recommendedName>
</protein>
<proteinExistence type="predicted"/>
<evidence type="ECO:0008006" key="3">
    <source>
        <dbReference type="Google" id="ProtNLM"/>
    </source>
</evidence>
<accession>A0ABW0ILT2</accession>
<sequence length="145" mass="15503">MITKIYINLYSKYLLMGSGGSSYRKSSSDYSNPISNSSTGSGIGGGASFENGSEDDCINLTLETRLLSPQQVALSNLEVGDVLSVKLHASAGRIEVFNSDNELCGQVISPDIVKLANCIKKGIKFLAVIINLTGNVCDVRIEHKN</sequence>
<comment type="caution">
    <text evidence="1">The sequence shown here is derived from an EMBL/GenBank/DDBJ whole genome shotgun (WGS) entry which is preliminary data.</text>
</comment>
<organism evidence="1 2">
    <name type="scientific">Larkinella bovis</name>
    <dbReference type="NCBI Taxonomy" id="683041"/>
    <lineage>
        <taxon>Bacteria</taxon>
        <taxon>Pseudomonadati</taxon>
        <taxon>Bacteroidota</taxon>
        <taxon>Cytophagia</taxon>
        <taxon>Cytophagales</taxon>
        <taxon>Spirosomataceae</taxon>
        <taxon>Larkinella</taxon>
    </lineage>
</organism>
<dbReference type="EMBL" id="JBHSMA010000028">
    <property type="protein sequence ID" value="MFC5413187.1"/>
    <property type="molecule type" value="Genomic_DNA"/>
</dbReference>
<name>A0ABW0ILT2_9BACT</name>
<dbReference type="RefSeq" id="WP_379851466.1">
    <property type="nucleotide sequence ID" value="NZ_JBHSMA010000028.1"/>
</dbReference>
<reference evidence="2" key="1">
    <citation type="journal article" date="2019" name="Int. J. Syst. Evol. Microbiol.">
        <title>The Global Catalogue of Microorganisms (GCM) 10K type strain sequencing project: providing services to taxonomists for standard genome sequencing and annotation.</title>
        <authorList>
            <consortium name="The Broad Institute Genomics Platform"/>
            <consortium name="The Broad Institute Genome Sequencing Center for Infectious Disease"/>
            <person name="Wu L."/>
            <person name="Ma J."/>
        </authorList>
    </citation>
    <scope>NUCLEOTIDE SEQUENCE [LARGE SCALE GENOMIC DNA]</scope>
    <source>
        <strain evidence="2">CCUG 55250</strain>
    </source>
</reference>
<evidence type="ECO:0000313" key="2">
    <source>
        <dbReference type="Proteomes" id="UP001596106"/>
    </source>
</evidence>
<keyword evidence="2" id="KW-1185">Reference proteome</keyword>
<gene>
    <name evidence="1" type="ORF">ACFPMF_27975</name>
</gene>